<feature type="domain" description="Peptidase S1" evidence="3">
    <location>
        <begin position="25"/>
        <end position="282"/>
    </location>
</feature>
<protein>
    <recommendedName>
        <fullName evidence="3">Peptidase S1 domain-containing protein</fullName>
    </recommendedName>
</protein>
<dbReference type="SUPFAM" id="SSF50494">
    <property type="entry name" value="Trypsin-like serine proteases"/>
    <property type="match status" value="1"/>
</dbReference>
<evidence type="ECO:0000313" key="4">
    <source>
        <dbReference type="EMBL" id="KAF2899710.1"/>
    </source>
</evidence>
<dbReference type="InterPro" id="IPR001314">
    <property type="entry name" value="Peptidase_S1A"/>
</dbReference>
<dbReference type="PROSITE" id="PS00134">
    <property type="entry name" value="TRYPSIN_HIS"/>
    <property type="match status" value="1"/>
</dbReference>
<evidence type="ECO:0000259" key="3">
    <source>
        <dbReference type="PROSITE" id="PS50240"/>
    </source>
</evidence>
<accession>A0A8K0DFG3</accession>
<sequence length="327" mass="36972">MKKFLLAVVLLLFAKVVSRKYSYSLSHGQVAKLGEFPFFVSIDVLIFLNSTHKITRSCGGSLITEKWILTAAHCFPLTEIRESNLRLPVKMGFVNDSDTKAQLNSIGLIIIHPEYRTAFKYKDRRELINNNIALGKLMQKANITKFVNTVELPTARNHEVESNPQCKFGILVGLGESEEGDRSDHLLHTVVKMKSQKDTPEDVTKSLESKIYSHAYSKSLVVEDHSNLGDEGSPLICLYKNKSVQIGMYSNTVDLYLKQETISISIYDDISKQMDFILQHVTELRKKLESRKTNNRTSNTGEIKSGTSVNSINNIYILYTCLIKILC</sequence>
<organism evidence="4 5">
    <name type="scientific">Ignelater luminosus</name>
    <name type="common">Cucubano</name>
    <name type="synonym">Pyrophorus luminosus</name>
    <dbReference type="NCBI Taxonomy" id="2038154"/>
    <lineage>
        <taxon>Eukaryota</taxon>
        <taxon>Metazoa</taxon>
        <taxon>Ecdysozoa</taxon>
        <taxon>Arthropoda</taxon>
        <taxon>Hexapoda</taxon>
        <taxon>Insecta</taxon>
        <taxon>Pterygota</taxon>
        <taxon>Neoptera</taxon>
        <taxon>Endopterygota</taxon>
        <taxon>Coleoptera</taxon>
        <taxon>Polyphaga</taxon>
        <taxon>Elateriformia</taxon>
        <taxon>Elateroidea</taxon>
        <taxon>Elateridae</taxon>
        <taxon>Agrypninae</taxon>
        <taxon>Pyrophorini</taxon>
        <taxon>Ignelater</taxon>
    </lineage>
</organism>
<proteinExistence type="predicted"/>
<dbReference type="OrthoDB" id="10061449at2759"/>
<dbReference type="InterPro" id="IPR043504">
    <property type="entry name" value="Peptidase_S1_PA_chymotrypsin"/>
</dbReference>
<dbReference type="Pfam" id="PF00089">
    <property type="entry name" value="Trypsin"/>
    <property type="match status" value="1"/>
</dbReference>
<dbReference type="SMART" id="SM00020">
    <property type="entry name" value="Tryp_SPc"/>
    <property type="match status" value="1"/>
</dbReference>
<feature type="chain" id="PRO_5035457766" description="Peptidase S1 domain-containing protein" evidence="2">
    <location>
        <begin position="20"/>
        <end position="327"/>
    </location>
</feature>
<name>A0A8K0DFG3_IGNLU</name>
<dbReference type="GO" id="GO:0006508">
    <property type="term" value="P:proteolysis"/>
    <property type="evidence" value="ECO:0007669"/>
    <property type="project" value="InterPro"/>
</dbReference>
<dbReference type="PANTHER" id="PTHR24250:SF67">
    <property type="entry name" value="PEPTIDASE S1 DOMAIN-CONTAINING PROTEIN"/>
    <property type="match status" value="1"/>
</dbReference>
<gene>
    <name evidence="4" type="ORF">ILUMI_06462</name>
</gene>
<evidence type="ECO:0000313" key="5">
    <source>
        <dbReference type="Proteomes" id="UP000801492"/>
    </source>
</evidence>
<dbReference type="InterPro" id="IPR001254">
    <property type="entry name" value="Trypsin_dom"/>
</dbReference>
<keyword evidence="5" id="KW-1185">Reference proteome</keyword>
<dbReference type="GO" id="GO:0004252">
    <property type="term" value="F:serine-type endopeptidase activity"/>
    <property type="evidence" value="ECO:0007669"/>
    <property type="project" value="InterPro"/>
</dbReference>
<dbReference type="AlphaFoldDB" id="A0A8K0DFG3"/>
<evidence type="ECO:0000256" key="2">
    <source>
        <dbReference type="SAM" id="SignalP"/>
    </source>
</evidence>
<dbReference type="PRINTS" id="PR00722">
    <property type="entry name" value="CHYMOTRYPSIN"/>
</dbReference>
<dbReference type="Gene3D" id="2.40.10.10">
    <property type="entry name" value="Trypsin-like serine proteases"/>
    <property type="match status" value="1"/>
</dbReference>
<dbReference type="PANTHER" id="PTHR24250">
    <property type="entry name" value="CHYMOTRYPSIN-RELATED"/>
    <property type="match status" value="1"/>
</dbReference>
<dbReference type="Proteomes" id="UP000801492">
    <property type="component" value="Unassembled WGS sequence"/>
</dbReference>
<feature type="signal peptide" evidence="2">
    <location>
        <begin position="1"/>
        <end position="19"/>
    </location>
</feature>
<comment type="caution">
    <text evidence="4">The sequence shown here is derived from an EMBL/GenBank/DDBJ whole genome shotgun (WGS) entry which is preliminary data.</text>
</comment>
<dbReference type="PROSITE" id="PS50240">
    <property type="entry name" value="TRYPSIN_DOM"/>
    <property type="match status" value="1"/>
</dbReference>
<evidence type="ECO:0000256" key="1">
    <source>
        <dbReference type="ARBA" id="ARBA00023157"/>
    </source>
</evidence>
<reference evidence="4" key="1">
    <citation type="submission" date="2019-08" db="EMBL/GenBank/DDBJ databases">
        <title>The genome of the North American firefly Photinus pyralis.</title>
        <authorList>
            <consortium name="Photinus pyralis genome working group"/>
            <person name="Fallon T.R."/>
            <person name="Sander Lower S.E."/>
            <person name="Weng J.-K."/>
        </authorList>
    </citation>
    <scope>NUCLEOTIDE SEQUENCE</scope>
    <source>
        <strain evidence="4">TRF0915ILg1</strain>
        <tissue evidence="4">Whole body</tissue>
    </source>
</reference>
<dbReference type="InterPro" id="IPR009003">
    <property type="entry name" value="Peptidase_S1_PA"/>
</dbReference>
<keyword evidence="2" id="KW-0732">Signal</keyword>
<dbReference type="EMBL" id="VTPC01002668">
    <property type="protein sequence ID" value="KAF2899710.1"/>
    <property type="molecule type" value="Genomic_DNA"/>
</dbReference>
<keyword evidence="1" id="KW-1015">Disulfide bond</keyword>
<dbReference type="InterPro" id="IPR018114">
    <property type="entry name" value="TRYPSIN_HIS"/>
</dbReference>